<proteinExistence type="inferred from homology"/>
<comment type="catalytic activity">
    <reaction evidence="11">
        <text>1-O-(1Z-octadecenyl)-sn-glycero-3-phospho-N-hexadecanoyl-ethanolamine + H2O = 1-O-(1Z-octadecenyl)-sn-glycero-3-phosphate + N-hexadecanoylethanolamine + H(+)</text>
        <dbReference type="Rhea" id="RHEA:53184"/>
        <dbReference type="ChEBI" id="CHEBI:15377"/>
        <dbReference type="ChEBI" id="CHEBI:15378"/>
        <dbReference type="ChEBI" id="CHEBI:71464"/>
        <dbReference type="ChEBI" id="CHEBI:137009"/>
        <dbReference type="ChEBI" id="CHEBI:137017"/>
    </reaction>
    <physiologicalReaction direction="left-to-right" evidence="11">
        <dbReference type="Rhea" id="RHEA:53185"/>
    </physiologicalReaction>
</comment>
<dbReference type="Proteomes" id="UP000549394">
    <property type="component" value="Unassembled WGS sequence"/>
</dbReference>
<dbReference type="FunFam" id="3.20.20.190:FF:000017">
    <property type="entry name" value="glycerophosphodiester phosphodiesterase domain-containing protein 1"/>
    <property type="match status" value="1"/>
</dbReference>
<evidence type="ECO:0000256" key="3">
    <source>
        <dbReference type="ARBA" id="ARBA00022692"/>
    </source>
</evidence>
<evidence type="ECO:0000256" key="6">
    <source>
        <dbReference type="ARBA" id="ARBA00023098"/>
    </source>
</evidence>
<evidence type="ECO:0000256" key="11">
    <source>
        <dbReference type="ARBA" id="ARBA00048580"/>
    </source>
</evidence>
<dbReference type="SUPFAM" id="SSF51695">
    <property type="entry name" value="PLC-like phosphodiesterases"/>
    <property type="match status" value="1"/>
</dbReference>
<dbReference type="OrthoDB" id="1058301at2759"/>
<dbReference type="PANTHER" id="PTHR42758:SF2">
    <property type="entry name" value="PHOSPHATIDYLGLYCEROL PHOSPHOLIPASE C"/>
    <property type="match status" value="1"/>
</dbReference>
<accession>A0A7I8VRB2</accession>
<dbReference type="Gene3D" id="3.20.20.190">
    <property type="entry name" value="Phosphatidylinositol (PI) phosphodiesterase"/>
    <property type="match status" value="1"/>
</dbReference>
<evidence type="ECO:0000256" key="13">
    <source>
        <dbReference type="SAM" id="Phobius"/>
    </source>
</evidence>
<dbReference type="InterPro" id="IPR017946">
    <property type="entry name" value="PLC-like_Pdiesterase_TIM-brl"/>
</dbReference>
<comment type="catalytic activity">
    <reaction evidence="8">
        <text>1-O-hexadecyl-sn-glycero-3-phosphocholine + H2O = 1-O-hexadecyl-sn-glycero-3-phosphate + choline + H(+)</text>
        <dbReference type="Rhea" id="RHEA:41143"/>
        <dbReference type="ChEBI" id="CHEBI:15354"/>
        <dbReference type="ChEBI" id="CHEBI:15377"/>
        <dbReference type="ChEBI" id="CHEBI:15378"/>
        <dbReference type="ChEBI" id="CHEBI:64496"/>
        <dbReference type="ChEBI" id="CHEBI:77580"/>
    </reaction>
    <physiologicalReaction direction="left-to-right" evidence="8">
        <dbReference type="Rhea" id="RHEA:41144"/>
    </physiologicalReaction>
</comment>
<dbReference type="EMBL" id="CAJFCJ010000008">
    <property type="protein sequence ID" value="CAD5118278.1"/>
    <property type="molecule type" value="Genomic_DNA"/>
</dbReference>
<keyword evidence="3 13" id="KW-0812">Transmembrane</keyword>
<gene>
    <name evidence="15" type="ORF">DGYR_LOCUS6679</name>
</gene>
<evidence type="ECO:0000256" key="10">
    <source>
        <dbReference type="ARBA" id="ARBA00047538"/>
    </source>
</evidence>
<keyword evidence="16" id="KW-1185">Reference proteome</keyword>
<reference evidence="15 16" key="1">
    <citation type="submission" date="2020-08" db="EMBL/GenBank/DDBJ databases">
        <authorList>
            <person name="Hejnol A."/>
        </authorList>
    </citation>
    <scope>NUCLEOTIDE SEQUENCE [LARGE SCALE GENOMIC DNA]</scope>
</reference>
<name>A0A7I8VRB2_9ANNE</name>
<evidence type="ECO:0000313" key="16">
    <source>
        <dbReference type="Proteomes" id="UP000549394"/>
    </source>
</evidence>
<comment type="caution">
    <text evidence="15">The sequence shown here is derived from an EMBL/GenBank/DDBJ whole genome shotgun (WGS) entry which is preliminary data.</text>
</comment>
<protein>
    <recommendedName>
        <fullName evidence="14">GP-PDE domain-containing protein</fullName>
    </recommendedName>
</protein>
<feature type="transmembrane region" description="Helical" evidence="13">
    <location>
        <begin position="219"/>
        <end position="236"/>
    </location>
</feature>
<evidence type="ECO:0000256" key="5">
    <source>
        <dbReference type="ARBA" id="ARBA00022989"/>
    </source>
</evidence>
<dbReference type="PROSITE" id="PS51704">
    <property type="entry name" value="GP_PDE"/>
    <property type="match status" value="1"/>
</dbReference>
<comment type="catalytic activity">
    <reaction evidence="12">
        <text>N,1-di-(9Z-octadecenoyl)-sn-glycero-3-phosphoethanolamine + H2O = N-(9Z-octadecenoyl) ethanolamine + 1-(9Z-octadecenoyl)-sn-glycero-3-phosphate + H(+)</text>
        <dbReference type="Rhea" id="RHEA:56460"/>
        <dbReference type="ChEBI" id="CHEBI:15377"/>
        <dbReference type="ChEBI" id="CHEBI:15378"/>
        <dbReference type="ChEBI" id="CHEBI:71466"/>
        <dbReference type="ChEBI" id="CHEBI:74544"/>
        <dbReference type="ChEBI" id="CHEBI:85222"/>
    </reaction>
    <physiologicalReaction direction="left-to-right" evidence="12">
        <dbReference type="Rhea" id="RHEA:56461"/>
    </physiologicalReaction>
</comment>
<dbReference type="GO" id="GO:0005789">
    <property type="term" value="C:endoplasmic reticulum membrane"/>
    <property type="evidence" value="ECO:0007669"/>
    <property type="project" value="TreeGrafter"/>
</dbReference>
<comment type="catalytic activity">
    <reaction evidence="10">
        <text>N-hexadecanoyl-1-(9Z-octadecenoyl)-sn-glycero-3-phosphoethanolamine + H2O = N-hexadecanoylethanolamine + 1-(9Z-octadecenoyl)-sn-glycero-3-phosphate + H(+)</text>
        <dbReference type="Rhea" id="RHEA:53168"/>
        <dbReference type="ChEBI" id="CHEBI:15377"/>
        <dbReference type="ChEBI" id="CHEBI:15378"/>
        <dbReference type="ChEBI" id="CHEBI:71464"/>
        <dbReference type="ChEBI" id="CHEBI:74544"/>
        <dbReference type="ChEBI" id="CHEBI:85217"/>
    </reaction>
    <physiologicalReaction direction="left-to-right" evidence="10">
        <dbReference type="Rhea" id="RHEA:53169"/>
    </physiologicalReaction>
</comment>
<evidence type="ECO:0000256" key="4">
    <source>
        <dbReference type="ARBA" id="ARBA00022801"/>
    </source>
</evidence>
<evidence type="ECO:0000256" key="8">
    <source>
        <dbReference type="ARBA" id="ARBA00036083"/>
    </source>
</evidence>
<evidence type="ECO:0000259" key="14">
    <source>
        <dbReference type="PROSITE" id="PS51704"/>
    </source>
</evidence>
<evidence type="ECO:0000313" key="15">
    <source>
        <dbReference type="EMBL" id="CAD5118278.1"/>
    </source>
</evidence>
<dbReference type="Pfam" id="PF03009">
    <property type="entry name" value="GDPD"/>
    <property type="match status" value="1"/>
</dbReference>
<dbReference type="GO" id="GO:0004622">
    <property type="term" value="F:phosphatidylcholine lysophospholipase activity"/>
    <property type="evidence" value="ECO:0007669"/>
    <property type="project" value="TreeGrafter"/>
</dbReference>
<comment type="subcellular location">
    <subcellularLocation>
        <location evidence="1">Membrane</location>
    </subcellularLocation>
</comment>
<evidence type="ECO:0000256" key="1">
    <source>
        <dbReference type="ARBA" id="ARBA00004370"/>
    </source>
</evidence>
<evidence type="ECO:0000256" key="7">
    <source>
        <dbReference type="ARBA" id="ARBA00023136"/>
    </source>
</evidence>
<dbReference type="GO" id="GO:0046475">
    <property type="term" value="P:glycerophospholipid catabolic process"/>
    <property type="evidence" value="ECO:0007669"/>
    <property type="project" value="TreeGrafter"/>
</dbReference>
<dbReference type="InterPro" id="IPR030395">
    <property type="entry name" value="GP_PDE_dom"/>
</dbReference>
<evidence type="ECO:0000256" key="2">
    <source>
        <dbReference type="ARBA" id="ARBA00007277"/>
    </source>
</evidence>
<keyword evidence="5 13" id="KW-1133">Transmembrane helix</keyword>
<comment type="catalytic activity">
    <reaction evidence="9">
        <text>N-(5Z,8Z,11Z,14Z-eicosatetraenoyl)-1-(9Z-octadecenoyl)-sn-glycero-3-phosphoethanolamine + H2O = N-(5Z,8Z,11Z,14Z-eicosatetraenoyl)-ethanolamine + 1-(9Z-octadecenoyl)-sn-glycero-3-phosphate + H(+)</text>
        <dbReference type="Rhea" id="RHEA:45544"/>
        <dbReference type="ChEBI" id="CHEBI:2700"/>
        <dbReference type="ChEBI" id="CHEBI:15377"/>
        <dbReference type="ChEBI" id="CHEBI:15378"/>
        <dbReference type="ChEBI" id="CHEBI:74544"/>
        <dbReference type="ChEBI" id="CHEBI:85223"/>
    </reaction>
    <physiologicalReaction direction="left-to-right" evidence="9">
        <dbReference type="Rhea" id="RHEA:45545"/>
    </physiologicalReaction>
</comment>
<dbReference type="GO" id="GO:0008081">
    <property type="term" value="F:phosphoric diester hydrolase activity"/>
    <property type="evidence" value="ECO:0007669"/>
    <property type="project" value="InterPro"/>
</dbReference>
<keyword evidence="4" id="KW-0378">Hydrolase</keyword>
<organism evidence="15 16">
    <name type="scientific">Dimorphilus gyrociliatus</name>
    <dbReference type="NCBI Taxonomy" id="2664684"/>
    <lineage>
        <taxon>Eukaryota</taxon>
        <taxon>Metazoa</taxon>
        <taxon>Spiralia</taxon>
        <taxon>Lophotrochozoa</taxon>
        <taxon>Annelida</taxon>
        <taxon>Polychaeta</taxon>
        <taxon>Polychaeta incertae sedis</taxon>
        <taxon>Dinophilidae</taxon>
        <taxon>Dimorphilus</taxon>
    </lineage>
</organism>
<evidence type="ECO:0000256" key="12">
    <source>
        <dbReference type="ARBA" id="ARBA00048947"/>
    </source>
</evidence>
<feature type="transmembrane region" description="Helical" evidence="13">
    <location>
        <begin position="12"/>
        <end position="33"/>
    </location>
</feature>
<dbReference type="CDD" id="cd08612">
    <property type="entry name" value="GDPD_GDE4"/>
    <property type="match status" value="1"/>
</dbReference>
<keyword evidence="6" id="KW-0443">Lipid metabolism</keyword>
<feature type="domain" description="GP-PDE" evidence="14">
    <location>
        <begin position="49"/>
        <end position="318"/>
    </location>
</feature>
<dbReference type="InterPro" id="IPR052271">
    <property type="entry name" value="GDPD-Related"/>
</dbReference>
<dbReference type="AlphaFoldDB" id="A0A7I8VRB2"/>
<dbReference type="PANTHER" id="PTHR42758">
    <property type="entry name" value="PHOSPHATIDYLGLYCEROL PHOSPHOLIPASE C"/>
    <property type="match status" value="1"/>
</dbReference>
<sequence length="329" mass="38220">MTEKIDFSSKEFIAGMIAFSIAFVYVSSSLLLLRFPWILHKRKKHYFKARHISHRGGAGERLENTMPAFENAINNKTDMIELDVQLTSDGVVVVSHDSNLERKTGVNAYVSDFKFEELPLIKTRLPLDFDRSHITTCSEDATQERTIITLEEVFEKYPNIPINIDIKTDNDLLIEKVNSLIVSYKRENLTVWGNFGRNVTNKCYKANPNIGLLFSAPKVALLTLSFYIGLLPFLPIKESFFEVIMPSILQDRFVGYQRVMIKILDCLLLNRYFLRHLQRRGIQIYLWVLNEEEQFEKAFRLPIDGVMTDFPSKLTSYLVERKHLLQNQN</sequence>
<evidence type="ECO:0000256" key="9">
    <source>
        <dbReference type="ARBA" id="ARBA00047392"/>
    </source>
</evidence>
<keyword evidence="7 13" id="KW-0472">Membrane</keyword>
<comment type="similarity">
    <text evidence="2">Belongs to the glycerophosphoryl diester phosphodiesterase family.</text>
</comment>